<organism evidence="2">
    <name type="scientific">Strombidium inclinatum</name>
    <dbReference type="NCBI Taxonomy" id="197538"/>
    <lineage>
        <taxon>Eukaryota</taxon>
        <taxon>Sar</taxon>
        <taxon>Alveolata</taxon>
        <taxon>Ciliophora</taxon>
        <taxon>Intramacronucleata</taxon>
        <taxon>Spirotrichea</taxon>
        <taxon>Oligotrichia</taxon>
        <taxon>Strombidiidae</taxon>
        <taxon>Strombidium</taxon>
    </lineage>
</organism>
<dbReference type="AlphaFoldDB" id="A0A7S3IF73"/>
<reference evidence="2" key="1">
    <citation type="submission" date="2021-01" db="EMBL/GenBank/DDBJ databases">
        <authorList>
            <person name="Corre E."/>
            <person name="Pelletier E."/>
            <person name="Niang G."/>
            <person name="Scheremetjew M."/>
            <person name="Finn R."/>
            <person name="Kale V."/>
            <person name="Holt S."/>
            <person name="Cochrane G."/>
            <person name="Meng A."/>
            <person name="Brown T."/>
            <person name="Cohen L."/>
        </authorList>
    </citation>
    <scope>NUCLEOTIDE SEQUENCE</scope>
    <source>
        <strain evidence="2">S3</strain>
    </source>
</reference>
<feature type="chain" id="PRO_5030875952" evidence="1">
    <location>
        <begin position="20"/>
        <end position="170"/>
    </location>
</feature>
<sequence length="170" mass="19532">MKSTFVCLLATAAAVKISSDPIQSSAEPLKKIEDGPMPYGDYFHAHYHEFPGTDGYAPQYDRQVPDRFQNKHLDDMFMNSMLTSYAKEGRNKDGTPNGKFYLDKDAGRKAAEEVVHTHLGLAGEKLQDYMLHNFDEAWDYYDVNRENLIEADRMPTVFRYLCHDVNLNLQ</sequence>
<proteinExistence type="predicted"/>
<gene>
    <name evidence="2" type="ORF">SINC0208_LOCUS1745</name>
</gene>
<keyword evidence="1" id="KW-0732">Signal</keyword>
<feature type="signal peptide" evidence="1">
    <location>
        <begin position="1"/>
        <end position="19"/>
    </location>
</feature>
<accession>A0A7S3IF73</accession>
<name>A0A7S3IF73_9SPIT</name>
<protein>
    <submittedName>
        <fullName evidence="2">Uncharacterized protein</fullName>
    </submittedName>
</protein>
<evidence type="ECO:0000313" key="2">
    <source>
        <dbReference type="EMBL" id="CAE0321164.1"/>
    </source>
</evidence>
<evidence type="ECO:0000256" key="1">
    <source>
        <dbReference type="SAM" id="SignalP"/>
    </source>
</evidence>
<dbReference type="EMBL" id="HBIH01004039">
    <property type="protein sequence ID" value="CAE0321164.1"/>
    <property type="molecule type" value="Transcribed_RNA"/>
</dbReference>